<proteinExistence type="predicted"/>
<gene>
    <name evidence="2" type="ORF">AVEN_141162_1</name>
</gene>
<evidence type="ECO:0000313" key="2">
    <source>
        <dbReference type="EMBL" id="GBM77213.1"/>
    </source>
</evidence>
<evidence type="ECO:0000313" key="3">
    <source>
        <dbReference type="Proteomes" id="UP000499080"/>
    </source>
</evidence>
<sequence>MEFISESRVFIGSRRPAGKGSTWERRVPDSHPGSTNEETISQEISSEIYLAETVNTLVQEGTSRENHTRRSLATGLQPAVRKLTLSPKGHRKLPKAINFPCPQERQI</sequence>
<feature type="region of interest" description="Disordered" evidence="1">
    <location>
        <begin position="88"/>
        <end position="107"/>
    </location>
</feature>
<dbReference type="AlphaFoldDB" id="A0A4Y2IHH3"/>
<feature type="region of interest" description="Disordered" evidence="1">
    <location>
        <begin position="13"/>
        <end position="41"/>
    </location>
</feature>
<organism evidence="2 3">
    <name type="scientific">Araneus ventricosus</name>
    <name type="common">Orbweaver spider</name>
    <name type="synonym">Epeira ventricosa</name>
    <dbReference type="NCBI Taxonomy" id="182803"/>
    <lineage>
        <taxon>Eukaryota</taxon>
        <taxon>Metazoa</taxon>
        <taxon>Ecdysozoa</taxon>
        <taxon>Arthropoda</taxon>
        <taxon>Chelicerata</taxon>
        <taxon>Arachnida</taxon>
        <taxon>Araneae</taxon>
        <taxon>Araneomorphae</taxon>
        <taxon>Entelegynae</taxon>
        <taxon>Araneoidea</taxon>
        <taxon>Araneidae</taxon>
        <taxon>Araneus</taxon>
    </lineage>
</organism>
<evidence type="ECO:0000256" key="1">
    <source>
        <dbReference type="SAM" id="MobiDB-lite"/>
    </source>
</evidence>
<accession>A0A4Y2IHH3</accession>
<reference evidence="2 3" key="1">
    <citation type="journal article" date="2019" name="Sci. Rep.">
        <title>Orb-weaving spider Araneus ventricosus genome elucidates the spidroin gene catalogue.</title>
        <authorList>
            <person name="Kono N."/>
            <person name="Nakamura H."/>
            <person name="Ohtoshi R."/>
            <person name="Moran D.A.P."/>
            <person name="Shinohara A."/>
            <person name="Yoshida Y."/>
            <person name="Fujiwara M."/>
            <person name="Mori M."/>
            <person name="Tomita M."/>
            <person name="Arakawa K."/>
        </authorList>
    </citation>
    <scope>NUCLEOTIDE SEQUENCE [LARGE SCALE GENOMIC DNA]</scope>
</reference>
<dbReference type="EMBL" id="BGPR01263084">
    <property type="protein sequence ID" value="GBM77213.1"/>
    <property type="molecule type" value="Genomic_DNA"/>
</dbReference>
<name>A0A4Y2IHH3_ARAVE</name>
<dbReference type="Proteomes" id="UP000499080">
    <property type="component" value="Unassembled WGS sequence"/>
</dbReference>
<keyword evidence="3" id="KW-1185">Reference proteome</keyword>
<comment type="caution">
    <text evidence="2">The sequence shown here is derived from an EMBL/GenBank/DDBJ whole genome shotgun (WGS) entry which is preliminary data.</text>
</comment>
<protein>
    <submittedName>
        <fullName evidence="2">Uncharacterized protein</fullName>
    </submittedName>
</protein>